<gene>
    <name evidence="15" type="ORF">M514_22992</name>
</gene>
<keyword evidence="10" id="KW-0804">Transcription</keyword>
<feature type="domain" description="MYND-type" evidence="14">
    <location>
        <begin position="142"/>
        <end position="176"/>
    </location>
</feature>
<feature type="non-terminal residue" evidence="15">
    <location>
        <position position="184"/>
    </location>
</feature>
<dbReference type="GO" id="GO:0005694">
    <property type="term" value="C:chromosome"/>
    <property type="evidence" value="ECO:0007669"/>
    <property type="project" value="UniProtKB-SubCell"/>
</dbReference>
<dbReference type="Gene3D" id="6.10.140.2220">
    <property type="match status" value="1"/>
</dbReference>
<feature type="coiled-coil region" evidence="13">
    <location>
        <begin position="74"/>
        <end position="139"/>
    </location>
</feature>
<evidence type="ECO:0000256" key="9">
    <source>
        <dbReference type="ARBA" id="ARBA00023117"/>
    </source>
</evidence>
<dbReference type="PROSITE" id="PS50865">
    <property type="entry name" value="ZF_MYND_2"/>
    <property type="match status" value="1"/>
</dbReference>
<dbReference type="PROSITE" id="PS01360">
    <property type="entry name" value="ZF_MYND_1"/>
    <property type="match status" value="1"/>
</dbReference>
<evidence type="ECO:0000256" key="12">
    <source>
        <dbReference type="PROSITE-ProRule" id="PRU00134"/>
    </source>
</evidence>
<accession>A0A085N5N4</accession>
<evidence type="ECO:0000256" key="5">
    <source>
        <dbReference type="ARBA" id="ARBA00022771"/>
    </source>
</evidence>
<evidence type="ECO:0000256" key="2">
    <source>
        <dbReference type="ARBA" id="ARBA00004286"/>
    </source>
</evidence>
<evidence type="ECO:0000256" key="11">
    <source>
        <dbReference type="ARBA" id="ARBA00023242"/>
    </source>
</evidence>
<keyword evidence="8" id="KW-0805">Transcription regulation</keyword>
<organism evidence="15">
    <name type="scientific">Trichuris suis</name>
    <name type="common">pig whipworm</name>
    <dbReference type="NCBI Taxonomy" id="68888"/>
    <lineage>
        <taxon>Eukaryota</taxon>
        <taxon>Metazoa</taxon>
        <taxon>Ecdysozoa</taxon>
        <taxon>Nematoda</taxon>
        <taxon>Enoplea</taxon>
        <taxon>Dorylaimia</taxon>
        <taxon>Trichinellida</taxon>
        <taxon>Trichuridae</taxon>
        <taxon>Trichuris</taxon>
    </lineage>
</organism>
<evidence type="ECO:0000256" key="3">
    <source>
        <dbReference type="ARBA" id="ARBA00022454"/>
    </source>
</evidence>
<comment type="subcellular location">
    <subcellularLocation>
        <location evidence="2">Chromosome</location>
    </subcellularLocation>
    <subcellularLocation>
        <location evidence="1">Nucleus</location>
    </subcellularLocation>
</comment>
<dbReference type="PANTHER" id="PTHR46379">
    <property type="entry name" value="ZINC FINGER MYND DOMAIN-CONTAINING"/>
    <property type="match status" value="1"/>
</dbReference>
<reference evidence="15" key="1">
    <citation type="journal article" date="2014" name="Nat. Genet.">
        <title>Genome and transcriptome of the porcine whipworm Trichuris suis.</title>
        <authorList>
            <person name="Jex A.R."/>
            <person name="Nejsum P."/>
            <person name="Schwarz E.M."/>
            <person name="Hu L."/>
            <person name="Young N.D."/>
            <person name="Hall R.S."/>
            <person name="Korhonen P.K."/>
            <person name="Liao S."/>
            <person name="Thamsborg S."/>
            <person name="Xia J."/>
            <person name="Xu P."/>
            <person name="Wang S."/>
            <person name="Scheerlinck J.P."/>
            <person name="Hofmann A."/>
            <person name="Sternberg P.W."/>
            <person name="Wang J."/>
            <person name="Gasser R.B."/>
        </authorList>
    </citation>
    <scope>NUCLEOTIDE SEQUENCE [LARGE SCALE GENOMIC DNA]</scope>
    <source>
        <strain evidence="15">DCEP-RM93F</strain>
    </source>
</reference>
<evidence type="ECO:0000256" key="10">
    <source>
        <dbReference type="ARBA" id="ARBA00023163"/>
    </source>
</evidence>
<dbReference type="EMBL" id="KL367550">
    <property type="protein sequence ID" value="KFD64780.1"/>
    <property type="molecule type" value="Genomic_DNA"/>
</dbReference>
<keyword evidence="5 12" id="KW-0863">Zinc-finger</keyword>
<evidence type="ECO:0000256" key="6">
    <source>
        <dbReference type="ARBA" id="ARBA00022833"/>
    </source>
</evidence>
<dbReference type="GO" id="GO:0034243">
    <property type="term" value="P:regulation of transcription elongation by RNA polymerase II"/>
    <property type="evidence" value="ECO:0007669"/>
    <property type="project" value="InterPro"/>
</dbReference>
<protein>
    <recommendedName>
        <fullName evidence="14">MYND-type domain-containing protein</fullName>
    </recommendedName>
</protein>
<evidence type="ECO:0000313" key="15">
    <source>
        <dbReference type="EMBL" id="KFD64780.1"/>
    </source>
</evidence>
<feature type="non-terminal residue" evidence="15">
    <location>
        <position position="1"/>
    </location>
</feature>
<dbReference type="InterPro" id="IPR002893">
    <property type="entry name" value="Znf_MYND"/>
</dbReference>
<dbReference type="PANTHER" id="PTHR46379:SF1">
    <property type="entry name" value="ZINC FINGER MYND DOMAIN-CONTAINING PROTEIN 11"/>
    <property type="match status" value="1"/>
</dbReference>
<keyword evidence="11" id="KW-0539">Nucleus</keyword>
<sequence>SSSAQEAPSLDGRSNVPFVSIQDLPIQTNAVGTMPTMSSSGGKCNCAQRWKQYIIDLAEQWQMMFKDDLEKCYTELRERQKKKLATELAKLRAEMMEDFRRELDSTREELNARYAHQLKFELQKLKDRHKKQLDEIKKKQWCYQCESEAIYYCCWNTSYCSVECQQEHWETHRATCRRKKTTVE</sequence>
<dbReference type="AlphaFoldDB" id="A0A085N5N4"/>
<keyword evidence="7" id="KW-0156">Chromatin regulator</keyword>
<dbReference type="Proteomes" id="UP000030758">
    <property type="component" value="Unassembled WGS sequence"/>
</dbReference>
<keyword evidence="3" id="KW-0158">Chromosome</keyword>
<dbReference type="GO" id="GO:0140006">
    <property type="term" value="F:histone H3 reader activity"/>
    <property type="evidence" value="ECO:0007669"/>
    <property type="project" value="UniProtKB-ARBA"/>
</dbReference>
<evidence type="ECO:0000256" key="8">
    <source>
        <dbReference type="ARBA" id="ARBA00023015"/>
    </source>
</evidence>
<dbReference type="GO" id="GO:0008270">
    <property type="term" value="F:zinc ion binding"/>
    <property type="evidence" value="ECO:0007669"/>
    <property type="project" value="UniProtKB-KW"/>
</dbReference>
<dbReference type="GO" id="GO:0009966">
    <property type="term" value="P:regulation of signal transduction"/>
    <property type="evidence" value="ECO:0007669"/>
    <property type="project" value="TreeGrafter"/>
</dbReference>
<dbReference type="FunFam" id="6.10.140.2220:FF:000002">
    <property type="entry name" value="Protein kinase C-binding protein 1 isoform C"/>
    <property type="match status" value="1"/>
</dbReference>
<dbReference type="Pfam" id="PF24324">
    <property type="entry name" value="MYND_ZMYND11_ZMYD8"/>
    <property type="match status" value="1"/>
</dbReference>
<keyword evidence="4" id="KW-0479">Metal-binding</keyword>
<keyword evidence="9" id="KW-0103">Bromodomain</keyword>
<name>A0A085N5N4_9BILA</name>
<evidence type="ECO:0000256" key="1">
    <source>
        <dbReference type="ARBA" id="ARBA00004123"/>
    </source>
</evidence>
<dbReference type="GO" id="GO:0003714">
    <property type="term" value="F:transcription corepressor activity"/>
    <property type="evidence" value="ECO:0007669"/>
    <property type="project" value="InterPro"/>
</dbReference>
<proteinExistence type="predicted"/>
<evidence type="ECO:0000259" key="14">
    <source>
        <dbReference type="PROSITE" id="PS50865"/>
    </source>
</evidence>
<dbReference type="GO" id="GO:0005634">
    <property type="term" value="C:nucleus"/>
    <property type="evidence" value="ECO:0007669"/>
    <property type="project" value="UniProtKB-SubCell"/>
</dbReference>
<keyword evidence="13" id="KW-0175">Coiled coil</keyword>
<evidence type="ECO:0000256" key="13">
    <source>
        <dbReference type="SAM" id="Coils"/>
    </source>
</evidence>
<dbReference type="SUPFAM" id="SSF144232">
    <property type="entry name" value="HIT/MYND zinc finger-like"/>
    <property type="match status" value="1"/>
</dbReference>
<dbReference type="InterPro" id="IPR057053">
    <property type="entry name" value="MYND_ZMYND11_ZMYD8"/>
</dbReference>
<dbReference type="InterPro" id="IPR047269">
    <property type="entry name" value="ZMY11"/>
</dbReference>
<evidence type="ECO:0000256" key="4">
    <source>
        <dbReference type="ARBA" id="ARBA00022723"/>
    </source>
</evidence>
<evidence type="ECO:0000256" key="7">
    <source>
        <dbReference type="ARBA" id="ARBA00022853"/>
    </source>
</evidence>
<keyword evidence="6" id="KW-0862">Zinc</keyword>